<sequence>MSKSAKVGRNRFKSAVLRVMSEECIWDVDKDLDSRTSSSHGRGKTQSSSSAQQPRRRYRSSALEGKEFVKIVTRDGVRNLLVPSKKPNTYDEFWPEKELVRLKNKAKVLTVEDKMRQLQDRLEENKKLKEESEMRKQRLREIDMAKNAKMEEQVDSYQVAENESKIKLLDRAYMAKQEQEEEVKQANRIILATKCSIIRDAQIAEKNEIEREFRNENLRLERMMLEERDKALVEEEKKRAEERKNLLKYSKEIRAQLEERESLRAREVERIEEEAVAMKRALAAIEKEEEEKQRIRNEKIQKTREALQKSSQWSLFFKNLAFEKERNAELKIQEYMRQRQERDKQLQLEKRLAKEEKEKEYVKILQRQQKLLESQTERNELEYRRQREEVEREFRRREKEAAIRKREMAEQIAKARSMQLEEVKRQRAMQIERDEANFKEFLDKLRIEKQREELRKKLRHENKYKYRDEIMAQMEEKRIKRREMEDKLKREQMALVDAERQREQNVKHVIQTKLKQMKENNVPEKFIKDVERQLNNLANLNLSIK</sequence>
<dbReference type="InterPro" id="IPR043597">
    <property type="entry name" value="TPH_dom"/>
</dbReference>
<comment type="similarity">
    <text evidence="6">Belongs to the CFAP45 family.</text>
</comment>
<dbReference type="PANTHER" id="PTHR15504">
    <property type="entry name" value="NASOPHARYNGEAL EPITHELIUM SPECIFIC PROTEIN 1"/>
    <property type="match status" value="1"/>
</dbReference>
<evidence type="ECO:0000313" key="11">
    <source>
        <dbReference type="EMBL" id="KAG5679785.1"/>
    </source>
</evidence>
<gene>
    <name evidence="11" type="ORF">PVAND_009323</name>
</gene>
<feature type="coiled-coil region" evidence="8">
    <location>
        <begin position="338"/>
        <end position="400"/>
    </location>
</feature>
<evidence type="ECO:0000256" key="4">
    <source>
        <dbReference type="ARBA" id="ARBA00023069"/>
    </source>
</evidence>
<comment type="subcellular location">
    <subcellularLocation>
        <location evidence="1">Cell projection</location>
        <location evidence="1">Cilium</location>
        <location evidence="1">Flagellum</location>
    </subcellularLocation>
</comment>
<comment type="caution">
    <text evidence="11">The sequence shown here is derived from an EMBL/GenBank/DDBJ whole genome shotgun (WGS) entry which is preliminary data.</text>
</comment>
<dbReference type="PANTHER" id="PTHR15504:SF0">
    <property type="entry name" value="CILIA- AND FLAGELLA-ASSOCIATED PROTEIN 45"/>
    <property type="match status" value="1"/>
</dbReference>
<name>A0A9J6CC97_POLVA</name>
<keyword evidence="4" id="KW-0969">Cilium</keyword>
<evidence type="ECO:0000256" key="3">
    <source>
        <dbReference type="ARBA" id="ARBA00023054"/>
    </source>
</evidence>
<feature type="coiled-coil region" evidence="8">
    <location>
        <begin position="108"/>
        <end position="142"/>
    </location>
</feature>
<dbReference type="GO" id="GO:0031514">
    <property type="term" value="C:motile cilium"/>
    <property type="evidence" value="ECO:0007669"/>
    <property type="project" value="UniProtKB-SubCell"/>
</dbReference>
<accession>A0A9J6CC97</accession>
<keyword evidence="2" id="KW-0282">Flagellum</keyword>
<evidence type="ECO:0000256" key="8">
    <source>
        <dbReference type="SAM" id="Coils"/>
    </source>
</evidence>
<feature type="domain" description="Trichohyalin-plectin-homology" evidence="10">
    <location>
        <begin position="177"/>
        <end position="524"/>
    </location>
</feature>
<dbReference type="AlphaFoldDB" id="A0A9J6CC97"/>
<evidence type="ECO:0000313" key="12">
    <source>
        <dbReference type="Proteomes" id="UP001107558"/>
    </source>
</evidence>
<evidence type="ECO:0000256" key="6">
    <source>
        <dbReference type="ARBA" id="ARBA00034116"/>
    </source>
</evidence>
<reference evidence="11" key="1">
    <citation type="submission" date="2021-03" db="EMBL/GenBank/DDBJ databases">
        <title>Chromosome level genome of the anhydrobiotic midge Polypedilum vanderplanki.</title>
        <authorList>
            <person name="Yoshida Y."/>
            <person name="Kikawada T."/>
            <person name="Gusev O."/>
        </authorList>
    </citation>
    <scope>NUCLEOTIDE SEQUENCE</scope>
    <source>
        <strain evidence="11">NIAS01</strain>
        <tissue evidence="11">Whole body or cell culture</tissue>
    </source>
</reference>
<feature type="region of interest" description="Disordered" evidence="9">
    <location>
        <begin position="33"/>
        <end position="62"/>
    </location>
</feature>
<protein>
    <recommendedName>
        <fullName evidence="7">Cilia- and flagella-associated protein 45</fullName>
    </recommendedName>
</protein>
<evidence type="ECO:0000256" key="9">
    <source>
        <dbReference type="SAM" id="MobiDB-lite"/>
    </source>
</evidence>
<evidence type="ECO:0000256" key="2">
    <source>
        <dbReference type="ARBA" id="ARBA00022846"/>
    </source>
</evidence>
<evidence type="ECO:0000256" key="1">
    <source>
        <dbReference type="ARBA" id="ARBA00004230"/>
    </source>
</evidence>
<dbReference type="Proteomes" id="UP001107558">
    <property type="component" value="Chromosome 1"/>
</dbReference>
<dbReference type="InterPro" id="IPR033253">
    <property type="entry name" value="CFAP45"/>
</dbReference>
<keyword evidence="5" id="KW-0966">Cell projection</keyword>
<keyword evidence="3 8" id="KW-0175">Coiled coil</keyword>
<proteinExistence type="inferred from homology"/>
<feature type="coiled-coil region" evidence="8">
    <location>
        <begin position="169"/>
        <end position="305"/>
    </location>
</feature>
<evidence type="ECO:0000256" key="7">
    <source>
        <dbReference type="ARBA" id="ARBA00034142"/>
    </source>
</evidence>
<dbReference type="OrthoDB" id="1902038at2759"/>
<keyword evidence="12" id="KW-1185">Reference proteome</keyword>
<dbReference type="EMBL" id="JADBJN010000001">
    <property type="protein sequence ID" value="KAG5679785.1"/>
    <property type="molecule type" value="Genomic_DNA"/>
</dbReference>
<dbReference type="Pfam" id="PF13868">
    <property type="entry name" value="TPH"/>
    <property type="match status" value="1"/>
</dbReference>
<evidence type="ECO:0000259" key="10">
    <source>
        <dbReference type="Pfam" id="PF13868"/>
    </source>
</evidence>
<feature type="coiled-coil region" evidence="8">
    <location>
        <begin position="467"/>
        <end position="501"/>
    </location>
</feature>
<evidence type="ECO:0000256" key="5">
    <source>
        <dbReference type="ARBA" id="ARBA00023273"/>
    </source>
</evidence>
<organism evidence="11 12">
    <name type="scientific">Polypedilum vanderplanki</name>
    <name type="common">Sleeping chironomid midge</name>
    <dbReference type="NCBI Taxonomy" id="319348"/>
    <lineage>
        <taxon>Eukaryota</taxon>
        <taxon>Metazoa</taxon>
        <taxon>Ecdysozoa</taxon>
        <taxon>Arthropoda</taxon>
        <taxon>Hexapoda</taxon>
        <taxon>Insecta</taxon>
        <taxon>Pterygota</taxon>
        <taxon>Neoptera</taxon>
        <taxon>Endopterygota</taxon>
        <taxon>Diptera</taxon>
        <taxon>Nematocera</taxon>
        <taxon>Chironomoidea</taxon>
        <taxon>Chironomidae</taxon>
        <taxon>Chironominae</taxon>
        <taxon>Polypedilum</taxon>
        <taxon>Polypedilum</taxon>
    </lineage>
</organism>